<dbReference type="NCBIfam" id="NF003139">
    <property type="entry name" value="PRK04051.1"/>
    <property type="match status" value="1"/>
</dbReference>
<accession>A0A0P7H0S8</accession>
<dbReference type="GO" id="GO:0003735">
    <property type="term" value="F:structural constituent of ribosome"/>
    <property type="evidence" value="ECO:0007669"/>
    <property type="project" value="InterPro"/>
</dbReference>
<organism evidence="10 11">
    <name type="scientific">Halolamina pelagica</name>
    <dbReference type="NCBI Taxonomy" id="699431"/>
    <lineage>
        <taxon>Archaea</taxon>
        <taxon>Methanobacteriati</taxon>
        <taxon>Methanobacteriota</taxon>
        <taxon>Stenosarchaea group</taxon>
        <taxon>Halobacteria</taxon>
        <taxon>Halobacteriales</taxon>
        <taxon>Haloferacaceae</taxon>
    </lineage>
</organism>
<feature type="domain" description="Small ribosomal subunit protein uS4 N-terminal" evidence="9">
    <location>
        <begin position="1"/>
        <end position="104"/>
    </location>
</feature>
<comment type="similarity">
    <text evidence="1 6">Belongs to the universal ribosomal protein uS4 family.</text>
</comment>
<dbReference type="RefSeq" id="WP_054584294.1">
    <property type="nucleotide sequence ID" value="NZ_LGUC01000001.1"/>
</dbReference>
<dbReference type="GO" id="GO:0019843">
    <property type="term" value="F:rRNA binding"/>
    <property type="evidence" value="ECO:0007669"/>
    <property type="project" value="UniProtKB-UniRule"/>
</dbReference>
<dbReference type="GO" id="GO:0015935">
    <property type="term" value="C:small ribosomal subunit"/>
    <property type="evidence" value="ECO:0007669"/>
    <property type="project" value="InterPro"/>
</dbReference>
<dbReference type="Proteomes" id="UP000050535">
    <property type="component" value="Unassembled WGS sequence"/>
</dbReference>
<dbReference type="OrthoDB" id="10429at2157"/>
<evidence type="ECO:0000256" key="1">
    <source>
        <dbReference type="ARBA" id="ARBA00007465"/>
    </source>
</evidence>
<dbReference type="SUPFAM" id="SSF55174">
    <property type="entry name" value="Alpha-L RNA-binding motif"/>
    <property type="match status" value="1"/>
</dbReference>
<feature type="region of interest" description="Disordered" evidence="7">
    <location>
        <begin position="157"/>
        <end position="176"/>
    </location>
</feature>
<keyword evidence="3 6" id="KW-0694">RNA-binding</keyword>
<dbReference type="NCBIfam" id="TIGR01018">
    <property type="entry name" value="uS4_arch"/>
    <property type="match status" value="1"/>
</dbReference>
<evidence type="ECO:0000313" key="10">
    <source>
        <dbReference type="EMBL" id="KPN31832.1"/>
    </source>
</evidence>
<evidence type="ECO:0000256" key="2">
    <source>
        <dbReference type="ARBA" id="ARBA00022730"/>
    </source>
</evidence>
<protein>
    <recommendedName>
        <fullName evidence="6">Small ribosomal subunit protein uS4</fullName>
    </recommendedName>
</protein>
<keyword evidence="5 6" id="KW-0687">Ribonucleoprotein</keyword>
<evidence type="ECO:0000259" key="8">
    <source>
        <dbReference type="SMART" id="SM00363"/>
    </source>
</evidence>
<evidence type="ECO:0000259" key="9">
    <source>
        <dbReference type="SMART" id="SM01390"/>
    </source>
</evidence>
<dbReference type="GO" id="GO:0042274">
    <property type="term" value="P:ribosomal small subunit biogenesis"/>
    <property type="evidence" value="ECO:0007669"/>
    <property type="project" value="TreeGrafter"/>
</dbReference>
<evidence type="ECO:0000256" key="5">
    <source>
        <dbReference type="ARBA" id="ARBA00023274"/>
    </source>
</evidence>
<comment type="function">
    <text evidence="6">One of the primary rRNA binding proteins, it binds directly to 16S rRNA where it nucleates assembly of the body of the 30S subunit.</text>
</comment>
<dbReference type="InterPro" id="IPR002942">
    <property type="entry name" value="S4_RNA-bd"/>
</dbReference>
<evidence type="ECO:0000256" key="6">
    <source>
        <dbReference type="HAMAP-Rule" id="MF_01306"/>
    </source>
</evidence>
<keyword evidence="2 6" id="KW-0699">rRNA-binding</keyword>
<feature type="domain" description="RNA-binding S4" evidence="8">
    <location>
        <begin position="105"/>
        <end position="167"/>
    </location>
</feature>
<sequence length="176" mass="20088">MTTGNATKRYETPNHPFQGERIAEEAGLVDRYGLESKEELWRAQSRLRDFRREARRLLGDAQGDVETANERGSEFVARLRKIGILNENDDITEVLNLDETDVLERRFQTVVYRQGLASTPQQARQFLVHGHVTVDGARMTEPSKFVTVDEEDSIEFDENSVLADELHPARAEGQDE</sequence>
<evidence type="ECO:0000256" key="7">
    <source>
        <dbReference type="SAM" id="MobiDB-lite"/>
    </source>
</evidence>
<comment type="subunit">
    <text evidence="6">Part of the 30S ribosomal subunit. Contacts protein S5. The interaction surface between S4 and S5 is involved in control of translational fidelity.</text>
</comment>
<dbReference type="GO" id="GO:0006412">
    <property type="term" value="P:translation"/>
    <property type="evidence" value="ECO:0007669"/>
    <property type="project" value="UniProtKB-UniRule"/>
</dbReference>
<dbReference type="Gene3D" id="3.10.290.10">
    <property type="entry name" value="RNA-binding S4 domain"/>
    <property type="match status" value="1"/>
</dbReference>
<reference evidence="11" key="1">
    <citation type="submission" date="2013-11" db="EMBL/GenBank/DDBJ databases">
        <authorList>
            <person name="Hoang H.T."/>
            <person name="Killian M.L."/>
            <person name="Madson D.M."/>
            <person name="Arruda P.H.E."/>
            <person name="Sun D."/>
            <person name="Schwartz K.J."/>
            <person name="Yoon K."/>
        </authorList>
    </citation>
    <scope>NUCLEOTIDE SEQUENCE [LARGE SCALE GENOMIC DNA]</scope>
    <source>
        <strain evidence="11">CDK2</strain>
    </source>
</reference>
<evidence type="ECO:0000256" key="3">
    <source>
        <dbReference type="ARBA" id="ARBA00022884"/>
    </source>
</evidence>
<dbReference type="AlphaFoldDB" id="A0A0P7H0S8"/>
<dbReference type="STRING" id="699431.SY89_02586"/>
<dbReference type="InterPro" id="IPR022802">
    <property type="entry name" value="Ribosomal_uS4_arc"/>
</dbReference>
<dbReference type="PATRIC" id="fig|699431.3.peg.2650"/>
<comment type="function">
    <text evidence="6">With S5 and S12 plays an important role in translational accuracy.</text>
</comment>
<dbReference type="PROSITE" id="PS50889">
    <property type="entry name" value="S4"/>
    <property type="match status" value="1"/>
</dbReference>
<dbReference type="SMART" id="SM01390">
    <property type="entry name" value="Ribosomal_S4"/>
    <property type="match status" value="1"/>
</dbReference>
<comment type="caution">
    <text evidence="10">The sequence shown here is derived from an EMBL/GenBank/DDBJ whole genome shotgun (WGS) entry which is preliminary data.</text>
</comment>
<dbReference type="SMART" id="SM00363">
    <property type="entry name" value="S4"/>
    <property type="match status" value="1"/>
</dbReference>
<dbReference type="InterPro" id="IPR005710">
    <property type="entry name" value="Ribosomal_uS4_euk/arc"/>
</dbReference>
<dbReference type="Pfam" id="PF01479">
    <property type="entry name" value="S4"/>
    <property type="match status" value="1"/>
</dbReference>
<proteinExistence type="inferred from homology"/>
<dbReference type="HAMAP" id="MF_01306_A">
    <property type="entry name" value="Ribosomal_uS4_A"/>
    <property type="match status" value="1"/>
</dbReference>
<name>A0A0P7H0S8_9EURY</name>
<feature type="compositionally biased region" description="Basic and acidic residues" evidence="7">
    <location>
        <begin position="164"/>
        <end position="176"/>
    </location>
</feature>
<keyword evidence="11" id="KW-1185">Reference proteome</keyword>
<dbReference type="CDD" id="cd00165">
    <property type="entry name" value="S4"/>
    <property type="match status" value="1"/>
</dbReference>
<evidence type="ECO:0000256" key="4">
    <source>
        <dbReference type="ARBA" id="ARBA00022980"/>
    </source>
</evidence>
<evidence type="ECO:0000313" key="11">
    <source>
        <dbReference type="Proteomes" id="UP000050535"/>
    </source>
</evidence>
<dbReference type="PANTHER" id="PTHR11831">
    <property type="entry name" value="30S 40S RIBOSOMAL PROTEIN"/>
    <property type="match status" value="1"/>
</dbReference>
<gene>
    <name evidence="6 10" type="primary">rps4</name>
    <name evidence="10" type="ORF">SY89_02586</name>
</gene>
<dbReference type="PANTHER" id="PTHR11831:SF5">
    <property type="entry name" value="40S RIBOSOMAL PROTEIN S9"/>
    <property type="match status" value="1"/>
</dbReference>
<dbReference type="EMBL" id="LGUC01000001">
    <property type="protein sequence ID" value="KPN31832.1"/>
    <property type="molecule type" value="Genomic_DNA"/>
</dbReference>
<dbReference type="InterPro" id="IPR022801">
    <property type="entry name" value="Ribosomal_uS4"/>
</dbReference>
<dbReference type="InterPro" id="IPR001912">
    <property type="entry name" value="Ribosomal_uS4_N"/>
</dbReference>
<keyword evidence="4 6" id="KW-0689">Ribosomal protein</keyword>
<dbReference type="InterPro" id="IPR036986">
    <property type="entry name" value="S4_RNA-bd_sf"/>
</dbReference>